<gene>
    <name evidence="1" type="ORF">TNIN_153111</name>
</gene>
<dbReference type="OrthoDB" id="7367179at2759"/>
<organism evidence="1 2">
    <name type="scientific">Trichonephila inaurata madagascariensis</name>
    <dbReference type="NCBI Taxonomy" id="2747483"/>
    <lineage>
        <taxon>Eukaryota</taxon>
        <taxon>Metazoa</taxon>
        <taxon>Ecdysozoa</taxon>
        <taxon>Arthropoda</taxon>
        <taxon>Chelicerata</taxon>
        <taxon>Arachnida</taxon>
        <taxon>Araneae</taxon>
        <taxon>Araneomorphae</taxon>
        <taxon>Entelegynae</taxon>
        <taxon>Araneoidea</taxon>
        <taxon>Nephilidae</taxon>
        <taxon>Trichonephila</taxon>
        <taxon>Trichonephila inaurata</taxon>
    </lineage>
</organism>
<accession>A0A8X7BSX8</accession>
<dbReference type="Proteomes" id="UP000886998">
    <property type="component" value="Unassembled WGS sequence"/>
</dbReference>
<protein>
    <submittedName>
        <fullName evidence="1">Uncharacterized protein</fullName>
    </submittedName>
</protein>
<comment type="caution">
    <text evidence="1">The sequence shown here is derived from an EMBL/GenBank/DDBJ whole genome shotgun (WGS) entry which is preliminary data.</text>
</comment>
<dbReference type="EMBL" id="BMAV01003816">
    <property type="protein sequence ID" value="GFY43681.1"/>
    <property type="molecule type" value="Genomic_DNA"/>
</dbReference>
<reference evidence="1" key="1">
    <citation type="submission" date="2020-08" db="EMBL/GenBank/DDBJ databases">
        <title>Multicomponent nature underlies the extraordinary mechanical properties of spider dragline silk.</title>
        <authorList>
            <person name="Kono N."/>
            <person name="Nakamura H."/>
            <person name="Mori M."/>
            <person name="Yoshida Y."/>
            <person name="Ohtoshi R."/>
            <person name="Malay A.D."/>
            <person name="Moran D.A.P."/>
            <person name="Tomita M."/>
            <person name="Numata K."/>
            <person name="Arakawa K."/>
        </authorList>
    </citation>
    <scope>NUCLEOTIDE SEQUENCE</scope>
</reference>
<dbReference type="AlphaFoldDB" id="A0A8X7BSX8"/>
<keyword evidence="2" id="KW-1185">Reference proteome</keyword>
<evidence type="ECO:0000313" key="1">
    <source>
        <dbReference type="EMBL" id="GFY43681.1"/>
    </source>
</evidence>
<evidence type="ECO:0000313" key="2">
    <source>
        <dbReference type="Proteomes" id="UP000886998"/>
    </source>
</evidence>
<sequence>MRALRYVPDGKIVYKLRHTNTVWEEFPIKTKKICAVPWSNIPQLYSARLKIKKEEYLHLQALKDTMEKEHHNTPLLKLTTFHLLFESVSLF</sequence>
<proteinExistence type="predicted"/>
<name>A0A8X7BSX8_9ARAC</name>